<dbReference type="AlphaFoldDB" id="A0A1X7VJL7"/>
<name>A0A1X7VJL7_AMPQE</name>
<dbReference type="EnsemblMetazoa" id="Aqu2.1.40556_001">
    <property type="protein sequence ID" value="Aqu2.1.40556_001"/>
    <property type="gene ID" value="Aqu2.1.40556"/>
</dbReference>
<sequence>VIVIGYVWKYIKKEVKVMDSLGELLDLNDHTLIQIAKLVKSEKTSIIIQQVSTQQQLGVCDCGLIAKPIR</sequence>
<accession>A0A1X7VJL7</accession>
<proteinExistence type="predicted"/>
<dbReference type="InParanoid" id="A0A1X7VJL7"/>
<evidence type="ECO:0000313" key="1">
    <source>
        <dbReference type="EnsemblMetazoa" id="Aqu2.1.40556_001"/>
    </source>
</evidence>
<organism evidence="1">
    <name type="scientific">Amphimedon queenslandica</name>
    <name type="common">Sponge</name>
    <dbReference type="NCBI Taxonomy" id="400682"/>
    <lineage>
        <taxon>Eukaryota</taxon>
        <taxon>Metazoa</taxon>
        <taxon>Porifera</taxon>
        <taxon>Demospongiae</taxon>
        <taxon>Heteroscleromorpha</taxon>
        <taxon>Haplosclerida</taxon>
        <taxon>Niphatidae</taxon>
        <taxon>Amphimedon</taxon>
    </lineage>
</organism>
<protein>
    <submittedName>
        <fullName evidence="1">Uncharacterized protein</fullName>
    </submittedName>
</protein>
<reference evidence="1" key="1">
    <citation type="submission" date="2017-05" db="UniProtKB">
        <authorList>
            <consortium name="EnsemblMetazoa"/>
        </authorList>
    </citation>
    <scope>IDENTIFICATION</scope>
</reference>